<dbReference type="EMBL" id="JAUKUA010000001">
    <property type="protein sequence ID" value="KAK0731415.1"/>
    <property type="molecule type" value="Genomic_DNA"/>
</dbReference>
<comment type="caution">
    <text evidence="2">The sequence shown here is derived from an EMBL/GenBank/DDBJ whole genome shotgun (WGS) entry which is preliminary data.</text>
</comment>
<dbReference type="AlphaFoldDB" id="A0AA40BBU8"/>
<sequence>MPPGYQPPYHLLCLLFVTIWTYIIVYRDYPRQPLARYLAAMPNTTPAAAVAVCYFLYVWSNRGCHIYLASRGNGAYQTLCSLSARRTVP</sequence>
<evidence type="ECO:0000313" key="2">
    <source>
        <dbReference type="EMBL" id="KAK0731415.1"/>
    </source>
</evidence>
<dbReference type="Proteomes" id="UP001172102">
    <property type="component" value="Unassembled WGS sequence"/>
</dbReference>
<feature type="transmembrane region" description="Helical" evidence="1">
    <location>
        <begin position="6"/>
        <end position="25"/>
    </location>
</feature>
<accession>A0AA40BBU8</accession>
<gene>
    <name evidence="2" type="ORF">B0H67DRAFT_564735</name>
</gene>
<keyword evidence="1" id="KW-0812">Transmembrane</keyword>
<proteinExistence type="predicted"/>
<evidence type="ECO:0000256" key="1">
    <source>
        <dbReference type="SAM" id="Phobius"/>
    </source>
</evidence>
<feature type="transmembrane region" description="Helical" evidence="1">
    <location>
        <begin position="37"/>
        <end position="59"/>
    </location>
</feature>
<keyword evidence="1" id="KW-1133">Transmembrane helix</keyword>
<protein>
    <submittedName>
        <fullName evidence="2">Uncharacterized protein</fullName>
    </submittedName>
</protein>
<evidence type="ECO:0000313" key="3">
    <source>
        <dbReference type="Proteomes" id="UP001172102"/>
    </source>
</evidence>
<keyword evidence="3" id="KW-1185">Reference proteome</keyword>
<name>A0AA40BBU8_9PEZI</name>
<keyword evidence="1" id="KW-0472">Membrane</keyword>
<reference evidence="2" key="1">
    <citation type="submission" date="2023-06" db="EMBL/GenBank/DDBJ databases">
        <title>Genome-scale phylogeny and comparative genomics of the fungal order Sordariales.</title>
        <authorList>
            <consortium name="Lawrence Berkeley National Laboratory"/>
            <person name="Hensen N."/>
            <person name="Bonometti L."/>
            <person name="Westerberg I."/>
            <person name="Brannstrom I.O."/>
            <person name="Guillou S."/>
            <person name="Cros-Aarteil S."/>
            <person name="Calhoun S."/>
            <person name="Haridas S."/>
            <person name="Kuo A."/>
            <person name="Mondo S."/>
            <person name="Pangilinan J."/>
            <person name="Riley R."/>
            <person name="Labutti K."/>
            <person name="Andreopoulos B."/>
            <person name="Lipzen A."/>
            <person name="Chen C."/>
            <person name="Yanf M."/>
            <person name="Daum C."/>
            <person name="Ng V."/>
            <person name="Clum A."/>
            <person name="Steindorff A."/>
            <person name="Ohm R."/>
            <person name="Martin F."/>
            <person name="Silar P."/>
            <person name="Natvig D."/>
            <person name="Lalanne C."/>
            <person name="Gautier V."/>
            <person name="Ament-Velasquez S.L."/>
            <person name="Kruys A."/>
            <person name="Hutchinson M.I."/>
            <person name="Powell A.J."/>
            <person name="Barry K."/>
            <person name="Miller A.N."/>
            <person name="Grigoriev I.V."/>
            <person name="Debuchy R."/>
            <person name="Gladieux P."/>
            <person name="Thoren M.H."/>
            <person name="Johannesson H."/>
        </authorList>
    </citation>
    <scope>NUCLEOTIDE SEQUENCE</scope>
    <source>
        <strain evidence="2">SMH4607-1</strain>
    </source>
</reference>
<organism evidence="2 3">
    <name type="scientific">Lasiosphaeris hirsuta</name>
    <dbReference type="NCBI Taxonomy" id="260670"/>
    <lineage>
        <taxon>Eukaryota</taxon>
        <taxon>Fungi</taxon>
        <taxon>Dikarya</taxon>
        <taxon>Ascomycota</taxon>
        <taxon>Pezizomycotina</taxon>
        <taxon>Sordariomycetes</taxon>
        <taxon>Sordariomycetidae</taxon>
        <taxon>Sordariales</taxon>
        <taxon>Lasiosphaeriaceae</taxon>
        <taxon>Lasiosphaeris</taxon>
    </lineage>
</organism>